<dbReference type="AlphaFoldDB" id="A0A839TJQ7"/>
<dbReference type="GO" id="GO:0047580">
    <property type="term" value="F:4-hydroxyproline epimerase activity"/>
    <property type="evidence" value="ECO:0007669"/>
    <property type="project" value="TreeGrafter"/>
</dbReference>
<dbReference type="Gene3D" id="3.10.310.10">
    <property type="entry name" value="Diaminopimelate Epimerase, Chain A, domain 1"/>
    <property type="match status" value="2"/>
</dbReference>
<reference evidence="2 3" key="1">
    <citation type="submission" date="2020-08" db="EMBL/GenBank/DDBJ databases">
        <title>Genomic Encyclopedia of Type Strains, Phase III (KMG-III): the genomes of soil and plant-associated and newly described type strains.</title>
        <authorList>
            <person name="Whitman W."/>
        </authorList>
    </citation>
    <scope>NUCLEOTIDE SEQUENCE [LARGE SCALE GENOMIC DNA]</scope>
    <source>
        <strain evidence="2 3">CECT 5831</strain>
    </source>
</reference>
<name>A0A839TJQ7_9BACL</name>
<dbReference type="PIRSF" id="PIRSF029792">
    <property type="entry name" value="Pro_racemase"/>
    <property type="match status" value="1"/>
</dbReference>
<dbReference type="SUPFAM" id="SSF54506">
    <property type="entry name" value="Diaminopimelate epimerase-like"/>
    <property type="match status" value="1"/>
</dbReference>
<dbReference type="Proteomes" id="UP000517523">
    <property type="component" value="Unassembled WGS sequence"/>
</dbReference>
<proteinExistence type="inferred from homology"/>
<dbReference type="InterPro" id="IPR008794">
    <property type="entry name" value="Pro_racemase_fam"/>
</dbReference>
<gene>
    <name evidence="2" type="ORF">FHS19_001555</name>
</gene>
<accession>A0A839TJQ7</accession>
<evidence type="ECO:0000313" key="3">
    <source>
        <dbReference type="Proteomes" id="UP000517523"/>
    </source>
</evidence>
<evidence type="ECO:0000256" key="1">
    <source>
        <dbReference type="ARBA" id="ARBA00007529"/>
    </source>
</evidence>
<comment type="similarity">
    <text evidence="1">Belongs to the proline racemase family.</text>
</comment>
<dbReference type="PANTHER" id="PTHR33442">
    <property type="entry name" value="TRANS-3-HYDROXY-L-PROLINE DEHYDRATASE"/>
    <property type="match status" value="1"/>
</dbReference>
<comment type="caution">
    <text evidence="2">The sequence shown here is derived from an EMBL/GenBank/DDBJ whole genome shotgun (WGS) entry which is preliminary data.</text>
</comment>
<dbReference type="Pfam" id="PF05544">
    <property type="entry name" value="Pro_racemase"/>
    <property type="match status" value="1"/>
</dbReference>
<dbReference type="SFLD" id="SFLDS00028">
    <property type="entry name" value="Proline_Racemase"/>
    <property type="match status" value="1"/>
</dbReference>
<dbReference type="RefSeq" id="WP_183580843.1">
    <property type="nucleotide sequence ID" value="NZ_JACHXJ010000001.1"/>
</dbReference>
<sequence length="334" mass="36180">METKKWYAAIDVHSCGQPLRIITGGLPELPGSTMRDKALFFQQHNDDARKLLMSEPRGHYAMTGAIVTAPVTPEARFGLLFLNQQGLASVSGHGIVASVTAWTVTGQISPSDAAKGILIDCPAGTVRVTADMEGEEVRSVSFRNVPSYEHTERFPVTLQGREITVDVAFSGEFYAVVDMGEFGATSLEPHQLREWAGRIRSEAESRLELQHPQLDWVSGIHGVFFYQRDEREPDQLSFQSACIFAGEQLDRSPGGAGVCAHLAVLNSRGLLEPGQQAVYRGISGARAIGSIAGVSLLSGNRTVIPQLTGTAYILGFMNFVLDPADPLSDGFILY</sequence>
<organism evidence="2 3">
    <name type="scientific">Paenibacillus rhizosphaerae</name>
    <dbReference type="NCBI Taxonomy" id="297318"/>
    <lineage>
        <taxon>Bacteria</taxon>
        <taxon>Bacillati</taxon>
        <taxon>Bacillota</taxon>
        <taxon>Bacilli</taxon>
        <taxon>Bacillales</taxon>
        <taxon>Paenibacillaceae</taxon>
        <taxon>Paenibacillus</taxon>
    </lineage>
</organism>
<protein>
    <submittedName>
        <fullName evidence="2">Proline racemase</fullName>
    </submittedName>
</protein>
<evidence type="ECO:0000313" key="2">
    <source>
        <dbReference type="EMBL" id="MBB3126901.1"/>
    </source>
</evidence>
<dbReference type="PANTHER" id="PTHR33442:SF1">
    <property type="entry name" value="TRANS-3-HYDROXY-L-PROLINE DEHYDRATASE"/>
    <property type="match status" value="1"/>
</dbReference>
<dbReference type="EMBL" id="JACHXJ010000001">
    <property type="protein sequence ID" value="MBB3126901.1"/>
    <property type="molecule type" value="Genomic_DNA"/>
</dbReference>